<dbReference type="InterPro" id="IPR036866">
    <property type="entry name" value="RibonucZ/Hydroxyglut_hydro"/>
</dbReference>
<protein>
    <submittedName>
        <fullName evidence="2">MBL fold metallo-hydrolase</fullName>
    </submittedName>
</protein>
<evidence type="ECO:0000259" key="1">
    <source>
        <dbReference type="SMART" id="SM00849"/>
    </source>
</evidence>
<gene>
    <name evidence="2" type="ORF">I6U51_17125</name>
</gene>
<dbReference type="InterPro" id="IPR050855">
    <property type="entry name" value="NDM-1-like"/>
</dbReference>
<dbReference type="Gene3D" id="3.60.15.10">
    <property type="entry name" value="Ribonuclease Z/Hydroxyacylglutathione hydrolase-like"/>
    <property type="match status" value="1"/>
</dbReference>
<evidence type="ECO:0000313" key="3">
    <source>
        <dbReference type="Proteomes" id="UP000622687"/>
    </source>
</evidence>
<dbReference type="RefSeq" id="WP_211143780.1">
    <property type="nucleotide sequence ID" value="NZ_JAEEGB010000026.1"/>
</dbReference>
<comment type="caution">
    <text evidence="2">The sequence shown here is derived from an EMBL/GenBank/DDBJ whole genome shotgun (WGS) entry which is preliminary data.</text>
</comment>
<dbReference type="PANTHER" id="PTHR42951:SF4">
    <property type="entry name" value="ACYL-COENZYME A THIOESTERASE MBLAC2"/>
    <property type="match status" value="1"/>
</dbReference>
<dbReference type="SUPFAM" id="SSF56281">
    <property type="entry name" value="Metallo-hydrolase/oxidoreductase"/>
    <property type="match status" value="1"/>
</dbReference>
<accession>A0A934I1J8</accession>
<dbReference type="InterPro" id="IPR001279">
    <property type="entry name" value="Metallo-B-lactamas"/>
</dbReference>
<reference evidence="2" key="1">
    <citation type="submission" date="2020-12" db="EMBL/GenBank/DDBJ databases">
        <title>Clostridium thailandense sp. nov., a novel acetogenic bacterium isolated from peat land soil in Thailand.</title>
        <authorList>
            <person name="Chaikitkaew S."/>
            <person name="Birkeland N.K."/>
        </authorList>
    </citation>
    <scope>NUCLEOTIDE SEQUENCE</scope>
    <source>
        <strain evidence="2">DSM 17425</strain>
    </source>
</reference>
<organism evidence="2 3">
    <name type="scientific">Clostridium aciditolerans</name>
    <dbReference type="NCBI Taxonomy" id="339861"/>
    <lineage>
        <taxon>Bacteria</taxon>
        <taxon>Bacillati</taxon>
        <taxon>Bacillota</taxon>
        <taxon>Clostridia</taxon>
        <taxon>Eubacteriales</taxon>
        <taxon>Clostridiaceae</taxon>
        <taxon>Clostridium</taxon>
    </lineage>
</organism>
<dbReference type="EMBL" id="JAEEGB010000026">
    <property type="protein sequence ID" value="MBI6874397.1"/>
    <property type="molecule type" value="Genomic_DNA"/>
</dbReference>
<keyword evidence="3" id="KW-1185">Reference proteome</keyword>
<dbReference type="SMART" id="SM00849">
    <property type="entry name" value="Lactamase_B"/>
    <property type="match status" value="1"/>
</dbReference>
<dbReference type="PANTHER" id="PTHR42951">
    <property type="entry name" value="METALLO-BETA-LACTAMASE DOMAIN-CONTAINING"/>
    <property type="match status" value="1"/>
</dbReference>
<dbReference type="Proteomes" id="UP000622687">
    <property type="component" value="Unassembled WGS sequence"/>
</dbReference>
<name>A0A934I1J8_9CLOT</name>
<sequence length="244" mass="28788">MENIKISKNCDAFIYNDLEIYTTNVFLIEKKSKIFLIDTFCGSDSMMPIKEIIKHKNNNKEVIVINTHFHWDHVWGNSSFKENTIIGHEQCGELLDKYWEEQLKKNEKYISGNVEKYLPNVTFKENINFINEGIEIFYSPGHTVDSISIFDHDEKILYAGDNLEKPIIHVENNDIETYIKTFKKYLDYKPKKITASHTLNLSEEDIYQAIEYLNDLKNGKKIEFETEHMRKIHMENCNLIHGIL</sequence>
<feature type="domain" description="Metallo-beta-lactamase" evidence="1">
    <location>
        <begin position="22"/>
        <end position="197"/>
    </location>
</feature>
<proteinExistence type="predicted"/>
<dbReference type="Pfam" id="PF00753">
    <property type="entry name" value="Lactamase_B"/>
    <property type="match status" value="1"/>
</dbReference>
<dbReference type="AlphaFoldDB" id="A0A934I1J8"/>
<evidence type="ECO:0000313" key="2">
    <source>
        <dbReference type="EMBL" id="MBI6874397.1"/>
    </source>
</evidence>